<evidence type="ECO:0000313" key="5">
    <source>
        <dbReference type="EMBL" id="PAV88570.1"/>
    </source>
</evidence>
<dbReference type="GO" id="GO:0005737">
    <property type="term" value="C:cytoplasm"/>
    <property type="evidence" value="ECO:0007669"/>
    <property type="project" value="UniProtKB-ARBA"/>
</dbReference>
<dbReference type="GO" id="GO:0003676">
    <property type="term" value="F:nucleic acid binding"/>
    <property type="evidence" value="ECO:0007669"/>
    <property type="project" value="InterPro"/>
</dbReference>
<feature type="region of interest" description="Disordered" evidence="3">
    <location>
        <begin position="1"/>
        <end position="128"/>
    </location>
</feature>
<evidence type="ECO:0000256" key="3">
    <source>
        <dbReference type="SAM" id="MobiDB-lite"/>
    </source>
</evidence>
<feature type="domain" description="CCHC-type" evidence="4">
    <location>
        <begin position="268"/>
        <end position="283"/>
    </location>
</feature>
<organism evidence="5 6">
    <name type="scientific">Diploscapter pachys</name>
    <dbReference type="NCBI Taxonomy" id="2018661"/>
    <lineage>
        <taxon>Eukaryota</taxon>
        <taxon>Metazoa</taxon>
        <taxon>Ecdysozoa</taxon>
        <taxon>Nematoda</taxon>
        <taxon>Chromadorea</taxon>
        <taxon>Rhabditida</taxon>
        <taxon>Rhabditina</taxon>
        <taxon>Rhabditomorpha</taxon>
        <taxon>Rhabditoidea</taxon>
        <taxon>Rhabditidae</taxon>
        <taxon>Diploscapter</taxon>
    </lineage>
</organism>
<keyword evidence="1" id="KW-0479">Metal-binding</keyword>
<evidence type="ECO:0000256" key="2">
    <source>
        <dbReference type="SAM" id="Coils"/>
    </source>
</evidence>
<dbReference type="GO" id="GO:0008270">
    <property type="term" value="F:zinc ion binding"/>
    <property type="evidence" value="ECO:0007669"/>
    <property type="project" value="UniProtKB-KW"/>
</dbReference>
<dbReference type="Gene3D" id="4.10.60.10">
    <property type="entry name" value="Zinc finger, CCHC-type"/>
    <property type="match status" value="2"/>
</dbReference>
<feature type="compositionally biased region" description="Basic and acidic residues" evidence="3">
    <location>
        <begin position="113"/>
        <end position="125"/>
    </location>
</feature>
<reference evidence="5 6" key="1">
    <citation type="journal article" date="2017" name="Curr. Biol.">
        <title>Genome architecture and evolution of a unichromosomal asexual nematode.</title>
        <authorList>
            <person name="Fradin H."/>
            <person name="Zegar C."/>
            <person name="Gutwein M."/>
            <person name="Lucas J."/>
            <person name="Kovtun M."/>
            <person name="Corcoran D."/>
            <person name="Baugh L.R."/>
            <person name="Kiontke K."/>
            <person name="Gunsalus K."/>
            <person name="Fitch D.H."/>
            <person name="Piano F."/>
        </authorList>
    </citation>
    <scope>NUCLEOTIDE SEQUENCE [LARGE SCALE GENOMIC DNA]</scope>
    <source>
        <strain evidence="5">PF1309</strain>
    </source>
</reference>
<sequence length="361" mass="40683">MTNEEIGLEPALESEVKKKKKKSPEELEKQRAALANANTSGIEKKKKKKEKVKTNGDSVAPKVVENGENPEKIAKKKKKKAKKNGDTVPPKVDQNGQKEDGPSKVSKKQKKSGKSEKLKSDDEFKGLMGEIEQAKQETEAAGRKQKLMSELVNYEGTLEDLKKMVTELVKKKKLFRKEAGDVVHKWKNREKRRVGRQVEKQIRKVCLNCRESDHHVAECPKLNAENAGSGKSEQSPGTALGICFKCGSTEHAIYQCKKKIMGFPFATCFVCKQQGHLSRDCKQNQKGVYPDGGSCNLCGSNQHLKRDCTELKDQKKRANEKKREFSARTIKPTDSADQDYDPIDEKRDEQPAKKKPKLIKF</sequence>
<dbReference type="InterPro" id="IPR042246">
    <property type="entry name" value="ZCCHC9"/>
</dbReference>
<feature type="coiled-coil region" evidence="2">
    <location>
        <begin position="144"/>
        <end position="178"/>
    </location>
</feature>
<dbReference type="EMBL" id="LIAE01006511">
    <property type="protein sequence ID" value="PAV88570.1"/>
    <property type="molecule type" value="Genomic_DNA"/>
</dbReference>
<dbReference type="PANTHER" id="PTHR46242:SF1">
    <property type="entry name" value="ZINC FINGER CCHC DOMAIN-CONTAINING PROTEIN 9"/>
    <property type="match status" value="1"/>
</dbReference>
<keyword evidence="2" id="KW-0175">Coiled coil</keyword>
<proteinExistence type="predicted"/>
<feature type="compositionally biased region" description="Basic and acidic residues" evidence="3">
    <location>
        <begin position="312"/>
        <end position="326"/>
    </location>
</feature>
<feature type="region of interest" description="Disordered" evidence="3">
    <location>
        <begin position="312"/>
        <end position="361"/>
    </location>
</feature>
<evidence type="ECO:0000313" key="6">
    <source>
        <dbReference type="Proteomes" id="UP000218231"/>
    </source>
</evidence>
<dbReference type="STRING" id="2018661.A0A2A2LQW8"/>
<dbReference type="GO" id="GO:0005730">
    <property type="term" value="C:nucleolus"/>
    <property type="evidence" value="ECO:0007669"/>
    <property type="project" value="TreeGrafter"/>
</dbReference>
<feature type="compositionally biased region" description="Basic and acidic residues" evidence="3">
    <location>
        <begin position="343"/>
        <end position="352"/>
    </location>
</feature>
<dbReference type="InterPro" id="IPR001878">
    <property type="entry name" value="Znf_CCHC"/>
</dbReference>
<dbReference type="PROSITE" id="PS50158">
    <property type="entry name" value="ZF_CCHC"/>
    <property type="match status" value="1"/>
</dbReference>
<dbReference type="InterPro" id="IPR036875">
    <property type="entry name" value="Znf_CCHC_sf"/>
</dbReference>
<dbReference type="PANTHER" id="PTHR46242">
    <property type="entry name" value="ZINC FINGER CCHC DOMAIN-CONTAINING PROTEIN 9 ZCCHC9"/>
    <property type="match status" value="1"/>
</dbReference>
<keyword evidence="1" id="KW-0862">Zinc</keyword>
<dbReference type="GO" id="GO:0019899">
    <property type="term" value="F:enzyme binding"/>
    <property type="evidence" value="ECO:0007669"/>
    <property type="project" value="UniProtKB-ARBA"/>
</dbReference>
<accession>A0A2A2LQW8</accession>
<dbReference type="Pfam" id="PF00098">
    <property type="entry name" value="zf-CCHC"/>
    <property type="match status" value="1"/>
</dbReference>
<dbReference type="SMART" id="SM00343">
    <property type="entry name" value="ZnF_C2HC"/>
    <property type="match status" value="4"/>
</dbReference>
<protein>
    <recommendedName>
        <fullName evidence="4">CCHC-type domain-containing protein</fullName>
    </recommendedName>
</protein>
<name>A0A2A2LQW8_9BILA</name>
<comment type="caution">
    <text evidence="5">The sequence shown here is derived from an EMBL/GenBank/DDBJ whole genome shotgun (WGS) entry which is preliminary data.</text>
</comment>
<dbReference type="SUPFAM" id="SSF57756">
    <property type="entry name" value="Retrovirus zinc finger-like domains"/>
    <property type="match status" value="2"/>
</dbReference>
<keyword evidence="6" id="KW-1185">Reference proteome</keyword>
<evidence type="ECO:0000259" key="4">
    <source>
        <dbReference type="PROSITE" id="PS50158"/>
    </source>
</evidence>
<dbReference type="OrthoDB" id="3863715at2759"/>
<dbReference type="Proteomes" id="UP000218231">
    <property type="component" value="Unassembled WGS sequence"/>
</dbReference>
<keyword evidence="1" id="KW-0863">Zinc-finger</keyword>
<dbReference type="AlphaFoldDB" id="A0A2A2LQW8"/>
<evidence type="ECO:0000256" key="1">
    <source>
        <dbReference type="PROSITE-ProRule" id="PRU00047"/>
    </source>
</evidence>
<gene>
    <name evidence="5" type="ORF">WR25_14576</name>
</gene>